<keyword evidence="1" id="KW-0812">Transmembrane</keyword>
<evidence type="ECO:0000313" key="3">
    <source>
        <dbReference type="Proteomes" id="UP001198163"/>
    </source>
</evidence>
<dbReference type="EMBL" id="JAINWA010000003">
    <property type="protein sequence ID" value="MCD1655363.1"/>
    <property type="molecule type" value="Genomic_DNA"/>
</dbReference>
<dbReference type="AlphaFoldDB" id="A0AAE3JJC4"/>
<keyword evidence="1" id="KW-0472">Membrane</keyword>
<organism evidence="2 3">
    <name type="scientific">Teretinema zuelzerae</name>
    <dbReference type="NCBI Taxonomy" id="156"/>
    <lineage>
        <taxon>Bacteria</taxon>
        <taxon>Pseudomonadati</taxon>
        <taxon>Spirochaetota</taxon>
        <taxon>Spirochaetia</taxon>
        <taxon>Spirochaetales</taxon>
        <taxon>Treponemataceae</taxon>
        <taxon>Teretinema</taxon>
    </lineage>
</organism>
<gene>
    <name evidence="2" type="ORF">K7J14_11725</name>
</gene>
<keyword evidence="3" id="KW-1185">Reference proteome</keyword>
<proteinExistence type="predicted"/>
<keyword evidence="1" id="KW-1133">Transmembrane helix</keyword>
<protein>
    <submittedName>
        <fullName evidence="2">Uncharacterized protein</fullName>
    </submittedName>
</protein>
<dbReference type="RefSeq" id="WP_230756414.1">
    <property type="nucleotide sequence ID" value="NZ_JAINWA010000003.1"/>
</dbReference>
<dbReference type="Proteomes" id="UP001198163">
    <property type="component" value="Unassembled WGS sequence"/>
</dbReference>
<accession>A0AAE3JJC4</accession>
<comment type="caution">
    <text evidence="2">The sequence shown here is derived from an EMBL/GenBank/DDBJ whole genome shotgun (WGS) entry which is preliminary data.</text>
</comment>
<evidence type="ECO:0000256" key="1">
    <source>
        <dbReference type="SAM" id="Phobius"/>
    </source>
</evidence>
<feature type="transmembrane region" description="Helical" evidence="1">
    <location>
        <begin position="41"/>
        <end position="59"/>
    </location>
</feature>
<evidence type="ECO:0000313" key="2">
    <source>
        <dbReference type="EMBL" id="MCD1655363.1"/>
    </source>
</evidence>
<reference evidence="2" key="1">
    <citation type="submission" date="2021-08" db="EMBL/GenBank/DDBJ databases">
        <title>Comparative analyses of Brucepasteria parasyntrophica and Teretinema zuelzerae.</title>
        <authorList>
            <person name="Song Y."/>
            <person name="Brune A."/>
        </authorList>
    </citation>
    <scope>NUCLEOTIDE SEQUENCE</scope>
    <source>
        <strain evidence="2">DSM 1903</strain>
    </source>
</reference>
<name>A0AAE3JJC4_9SPIR</name>
<sequence>MVALIAGIILVLFTVFAALPPELAGFGLGWGADMILFLRGGLPVFAAFVGLVSIFIGIADLKDKEEAKKEEEAAKAAGGKTE</sequence>